<dbReference type="InParanoid" id="A0A2K1JLG8"/>
<evidence type="ECO:0000313" key="4">
    <source>
        <dbReference type="Proteomes" id="UP000006727"/>
    </source>
</evidence>
<reference evidence="2 4" key="1">
    <citation type="journal article" date="2008" name="Science">
        <title>The Physcomitrella genome reveals evolutionary insights into the conquest of land by plants.</title>
        <authorList>
            <person name="Rensing S."/>
            <person name="Lang D."/>
            <person name="Zimmer A."/>
            <person name="Terry A."/>
            <person name="Salamov A."/>
            <person name="Shapiro H."/>
            <person name="Nishiyama T."/>
            <person name="Perroud P.-F."/>
            <person name="Lindquist E."/>
            <person name="Kamisugi Y."/>
            <person name="Tanahashi T."/>
            <person name="Sakakibara K."/>
            <person name="Fujita T."/>
            <person name="Oishi K."/>
            <person name="Shin-I T."/>
            <person name="Kuroki Y."/>
            <person name="Toyoda A."/>
            <person name="Suzuki Y."/>
            <person name="Hashimoto A."/>
            <person name="Yamaguchi K."/>
            <person name="Sugano A."/>
            <person name="Kohara Y."/>
            <person name="Fujiyama A."/>
            <person name="Anterola A."/>
            <person name="Aoki S."/>
            <person name="Ashton N."/>
            <person name="Barbazuk W.B."/>
            <person name="Barker E."/>
            <person name="Bennetzen J."/>
            <person name="Bezanilla M."/>
            <person name="Blankenship R."/>
            <person name="Cho S.H."/>
            <person name="Dutcher S."/>
            <person name="Estelle M."/>
            <person name="Fawcett J.A."/>
            <person name="Gundlach H."/>
            <person name="Hanada K."/>
            <person name="Heyl A."/>
            <person name="Hicks K.A."/>
            <person name="Hugh J."/>
            <person name="Lohr M."/>
            <person name="Mayer K."/>
            <person name="Melkozernov A."/>
            <person name="Murata T."/>
            <person name="Nelson D."/>
            <person name="Pils B."/>
            <person name="Prigge M."/>
            <person name="Reiss B."/>
            <person name="Renner T."/>
            <person name="Rombauts S."/>
            <person name="Rushton P."/>
            <person name="Sanderfoot A."/>
            <person name="Schween G."/>
            <person name="Shiu S.-H."/>
            <person name="Stueber K."/>
            <person name="Theodoulou F.L."/>
            <person name="Tu H."/>
            <person name="Van de Peer Y."/>
            <person name="Verrier P.J."/>
            <person name="Waters E."/>
            <person name="Wood A."/>
            <person name="Yang L."/>
            <person name="Cove D."/>
            <person name="Cuming A."/>
            <person name="Hasebe M."/>
            <person name="Lucas S."/>
            <person name="Mishler D.B."/>
            <person name="Reski R."/>
            <person name="Grigoriev I."/>
            <person name="Quatrano R.S."/>
            <person name="Boore J.L."/>
        </authorList>
    </citation>
    <scope>NUCLEOTIDE SEQUENCE [LARGE SCALE GENOMIC DNA]</scope>
    <source>
        <strain evidence="3 4">cv. Gransden 2004</strain>
    </source>
</reference>
<dbReference type="EnsemblPlants" id="Pp3c13_10789V3.1">
    <property type="protein sequence ID" value="PAC:32931219.CDS.1"/>
    <property type="gene ID" value="Pp3c13_10789"/>
</dbReference>
<evidence type="ECO:0000313" key="2">
    <source>
        <dbReference type="EMBL" id="PNR42377.1"/>
    </source>
</evidence>
<feature type="compositionally biased region" description="Basic residues" evidence="1">
    <location>
        <begin position="150"/>
        <end position="164"/>
    </location>
</feature>
<gene>
    <name evidence="2" type="ORF">PHYPA_017206</name>
</gene>
<dbReference type="AlphaFoldDB" id="A0A2K1JLG8"/>
<feature type="region of interest" description="Disordered" evidence="1">
    <location>
        <begin position="139"/>
        <end position="164"/>
    </location>
</feature>
<dbReference type="Proteomes" id="UP000006727">
    <property type="component" value="Chromosome 13"/>
</dbReference>
<reference evidence="3" key="3">
    <citation type="submission" date="2020-12" db="UniProtKB">
        <authorList>
            <consortium name="EnsemblPlants"/>
        </authorList>
    </citation>
    <scope>IDENTIFICATION</scope>
</reference>
<organism evidence="2">
    <name type="scientific">Physcomitrium patens</name>
    <name type="common">Spreading-leaved earth moss</name>
    <name type="synonym">Physcomitrella patens</name>
    <dbReference type="NCBI Taxonomy" id="3218"/>
    <lineage>
        <taxon>Eukaryota</taxon>
        <taxon>Viridiplantae</taxon>
        <taxon>Streptophyta</taxon>
        <taxon>Embryophyta</taxon>
        <taxon>Bryophyta</taxon>
        <taxon>Bryophytina</taxon>
        <taxon>Bryopsida</taxon>
        <taxon>Funariidae</taxon>
        <taxon>Funariales</taxon>
        <taxon>Funariaceae</taxon>
        <taxon>Physcomitrium</taxon>
    </lineage>
</organism>
<dbReference type="EMBL" id="ABEU02000013">
    <property type="protein sequence ID" value="PNR42377.1"/>
    <property type="molecule type" value="Genomic_DNA"/>
</dbReference>
<proteinExistence type="predicted"/>
<protein>
    <submittedName>
        <fullName evidence="2 3">Uncharacterized protein</fullName>
    </submittedName>
</protein>
<accession>A0A2K1JLG8</accession>
<sequence>MQKFVAVSANRPSLEQMQAAIERARDAGKFPQRNATRKFRCGKGTRERVLLQLFPHSRTRACWSGRPGQHSSLLLLALNRTRPYLVYFGKQAQEILRPISISEKAPWFATSWSSPSQALTESALRRPSHISSISGFAKAGAEGKISASRERRRCPTHIHKPPSS</sequence>
<name>A0A2K1JLG8_PHYPA</name>
<evidence type="ECO:0000313" key="3">
    <source>
        <dbReference type="EnsemblPlants" id="PAC:32931219.CDS.1"/>
    </source>
</evidence>
<reference evidence="2 4" key="2">
    <citation type="journal article" date="2018" name="Plant J.">
        <title>The Physcomitrella patens chromosome-scale assembly reveals moss genome structure and evolution.</title>
        <authorList>
            <person name="Lang D."/>
            <person name="Ullrich K.K."/>
            <person name="Murat F."/>
            <person name="Fuchs J."/>
            <person name="Jenkins J."/>
            <person name="Haas F.B."/>
            <person name="Piednoel M."/>
            <person name="Gundlach H."/>
            <person name="Van Bel M."/>
            <person name="Meyberg R."/>
            <person name="Vives C."/>
            <person name="Morata J."/>
            <person name="Symeonidi A."/>
            <person name="Hiss M."/>
            <person name="Muchero W."/>
            <person name="Kamisugi Y."/>
            <person name="Saleh O."/>
            <person name="Blanc G."/>
            <person name="Decker E.L."/>
            <person name="van Gessel N."/>
            <person name="Grimwood J."/>
            <person name="Hayes R.D."/>
            <person name="Graham S.W."/>
            <person name="Gunter L.E."/>
            <person name="McDaniel S.F."/>
            <person name="Hoernstein S.N.W."/>
            <person name="Larsson A."/>
            <person name="Li F.W."/>
            <person name="Perroud P.F."/>
            <person name="Phillips J."/>
            <person name="Ranjan P."/>
            <person name="Rokshar D.S."/>
            <person name="Rothfels C.J."/>
            <person name="Schneider L."/>
            <person name="Shu S."/>
            <person name="Stevenson D.W."/>
            <person name="Thummler F."/>
            <person name="Tillich M."/>
            <person name="Villarreal Aguilar J.C."/>
            <person name="Widiez T."/>
            <person name="Wong G.K."/>
            <person name="Wymore A."/>
            <person name="Zhang Y."/>
            <person name="Zimmer A.D."/>
            <person name="Quatrano R.S."/>
            <person name="Mayer K.F.X."/>
            <person name="Goodstein D."/>
            <person name="Casacuberta J.M."/>
            <person name="Vandepoele K."/>
            <person name="Reski R."/>
            <person name="Cuming A.C."/>
            <person name="Tuskan G.A."/>
            <person name="Maumus F."/>
            <person name="Salse J."/>
            <person name="Schmutz J."/>
            <person name="Rensing S.A."/>
        </authorList>
    </citation>
    <scope>NUCLEOTIDE SEQUENCE [LARGE SCALE GENOMIC DNA]</scope>
    <source>
        <strain evidence="3 4">cv. Gransden 2004</strain>
    </source>
</reference>
<evidence type="ECO:0000256" key="1">
    <source>
        <dbReference type="SAM" id="MobiDB-lite"/>
    </source>
</evidence>
<keyword evidence="4" id="KW-1185">Reference proteome</keyword>
<dbReference type="PaxDb" id="3218-PP1S5_363V6.1"/>
<dbReference type="Gramene" id="Pp3c13_10789V3.1">
    <property type="protein sequence ID" value="PAC:32931219.CDS.1"/>
    <property type="gene ID" value="Pp3c13_10789"/>
</dbReference>